<dbReference type="Proteomes" id="UP001152747">
    <property type="component" value="Unassembled WGS sequence"/>
</dbReference>
<organism evidence="2 3">
    <name type="scientific">Caenorhabditis angaria</name>
    <dbReference type="NCBI Taxonomy" id="860376"/>
    <lineage>
        <taxon>Eukaryota</taxon>
        <taxon>Metazoa</taxon>
        <taxon>Ecdysozoa</taxon>
        <taxon>Nematoda</taxon>
        <taxon>Chromadorea</taxon>
        <taxon>Rhabditida</taxon>
        <taxon>Rhabditina</taxon>
        <taxon>Rhabditomorpha</taxon>
        <taxon>Rhabditoidea</taxon>
        <taxon>Rhabditidae</taxon>
        <taxon>Peloderinae</taxon>
        <taxon>Caenorhabditis</taxon>
    </lineage>
</organism>
<feature type="transmembrane region" description="Helical" evidence="1">
    <location>
        <begin position="154"/>
        <end position="176"/>
    </location>
</feature>
<gene>
    <name evidence="2" type="ORF">CAMP_LOCUS9467</name>
</gene>
<protein>
    <submittedName>
        <fullName evidence="2">Uncharacterized protein</fullName>
    </submittedName>
</protein>
<evidence type="ECO:0000256" key="1">
    <source>
        <dbReference type="SAM" id="Phobius"/>
    </source>
</evidence>
<keyword evidence="1" id="KW-0472">Membrane</keyword>
<sequence length="193" mass="21881">MFEKVSLQKGFKIGMVVVAVVHLVLGFIYLAQSIREAIAVNDVLEEFEKVYGWKIDKIKFKYTATIISLLIFPFIVTGASFAFTFFMQEYFMILVVIGSTILEQVLFIIAVIRILNQLPKFNLVFDVCEENRDFRLNEFCEVVGNVESIYITNVVFSAIGLFATIGCVLFAGIIAFKYRTRKGQKTGTYSSEA</sequence>
<evidence type="ECO:0000313" key="2">
    <source>
        <dbReference type="EMBL" id="CAI5446830.1"/>
    </source>
</evidence>
<keyword evidence="1" id="KW-0812">Transmembrane</keyword>
<feature type="transmembrane region" description="Helical" evidence="1">
    <location>
        <begin position="62"/>
        <end position="83"/>
    </location>
</feature>
<feature type="transmembrane region" description="Helical" evidence="1">
    <location>
        <begin position="12"/>
        <end position="31"/>
    </location>
</feature>
<name>A0A9P1N3R9_9PELO</name>
<accession>A0A9P1N3R9</accession>
<dbReference type="EMBL" id="CANHGI010000004">
    <property type="protein sequence ID" value="CAI5446830.1"/>
    <property type="molecule type" value="Genomic_DNA"/>
</dbReference>
<dbReference type="AlphaFoldDB" id="A0A9P1N3R9"/>
<proteinExistence type="predicted"/>
<feature type="transmembrane region" description="Helical" evidence="1">
    <location>
        <begin position="90"/>
        <end position="115"/>
    </location>
</feature>
<keyword evidence="3" id="KW-1185">Reference proteome</keyword>
<reference evidence="2" key="1">
    <citation type="submission" date="2022-11" db="EMBL/GenBank/DDBJ databases">
        <authorList>
            <person name="Kikuchi T."/>
        </authorList>
    </citation>
    <scope>NUCLEOTIDE SEQUENCE</scope>
    <source>
        <strain evidence="2">PS1010</strain>
    </source>
</reference>
<comment type="caution">
    <text evidence="2">The sequence shown here is derived from an EMBL/GenBank/DDBJ whole genome shotgun (WGS) entry which is preliminary data.</text>
</comment>
<evidence type="ECO:0000313" key="3">
    <source>
        <dbReference type="Proteomes" id="UP001152747"/>
    </source>
</evidence>
<keyword evidence="1" id="KW-1133">Transmembrane helix</keyword>